<protein>
    <submittedName>
        <fullName evidence="2">Glycosyltransferase</fullName>
    </submittedName>
</protein>
<gene>
    <name evidence="2" type="ORF">JCM21142_93644</name>
</gene>
<accession>W7Y9A9</accession>
<dbReference type="OrthoDB" id="9790710at2"/>
<name>W7Y9A9_9BACT</name>
<dbReference type="AlphaFoldDB" id="W7Y9A9"/>
<comment type="caution">
    <text evidence="2">The sequence shown here is derived from an EMBL/GenBank/DDBJ whole genome shotgun (WGS) entry which is preliminary data.</text>
</comment>
<dbReference type="EMBL" id="BAMD01000061">
    <property type="protein sequence ID" value="GAF04922.1"/>
    <property type="molecule type" value="Genomic_DNA"/>
</dbReference>
<reference evidence="2 3" key="1">
    <citation type="journal article" date="2014" name="Genome Announc.">
        <title>Draft Genome Sequence of Cytophaga fermentans JCM 21142T, a Facultative Anaerobe Isolated from Marine Mud.</title>
        <authorList>
            <person name="Starns D."/>
            <person name="Oshima K."/>
            <person name="Suda W."/>
            <person name="Iino T."/>
            <person name="Yuki M."/>
            <person name="Inoue J."/>
            <person name="Kitamura K."/>
            <person name="Iida T."/>
            <person name="Darby A."/>
            <person name="Hattori M."/>
            <person name="Ohkuma M."/>
        </authorList>
    </citation>
    <scope>NUCLEOTIDE SEQUENCE [LARGE SCALE GENOMIC DNA]</scope>
    <source>
        <strain evidence="2 3">JCM 21142</strain>
    </source>
</reference>
<dbReference type="PANTHER" id="PTHR45947">
    <property type="entry name" value="SULFOQUINOVOSYL TRANSFERASE SQD2"/>
    <property type="match status" value="1"/>
</dbReference>
<dbReference type="SUPFAM" id="SSF53756">
    <property type="entry name" value="UDP-Glycosyltransferase/glycogen phosphorylase"/>
    <property type="match status" value="1"/>
</dbReference>
<dbReference type="eggNOG" id="COG0438">
    <property type="taxonomic scope" value="Bacteria"/>
</dbReference>
<dbReference type="RefSeq" id="WP_052522312.1">
    <property type="nucleotide sequence ID" value="NZ_BAMD01000061.1"/>
</dbReference>
<evidence type="ECO:0000259" key="1">
    <source>
        <dbReference type="Pfam" id="PF00534"/>
    </source>
</evidence>
<dbReference type="STRING" id="869213.GCA_000517085_02146"/>
<dbReference type="CDD" id="cd03801">
    <property type="entry name" value="GT4_PimA-like"/>
    <property type="match status" value="1"/>
</dbReference>
<keyword evidence="3" id="KW-1185">Reference proteome</keyword>
<dbReference type="InterPro" id="IPR001296">
    <property type="entry name" value="Glyco_trans_1"/>
</dbReference>
<dbReference type="PANTHER" id="PTHR45947:SF3">
    <property type="entry name" value="SULFOQUINOVOSYL TRANSFERASE SQD2"/>
    <property type="match status" value="1"/>
</dbReference>
<dbReference type="Proteomes" id="UP000019402">
    <property type="component" value="Unassembled WGS sequence"/>
</dbReference>
<evidence type="ECO:0000313" key="3">
    <source>
        <dbReference type="Proteomes" id="UP000019402"/>
    </source>
</evidence>
<keyword evidence="2" id="KW-0808">Transferase</keyword>
<feature type="domain" description="Glycosyl transferase family 1" evidence="1">
    <location>
        <begin position="198"/>
        <end position="328"/>
    </location>
</feature>
<dbReference type="InterPro" id="IPR050194">
    <property type="entry name" value="Glycosyltransferase_grp1"/>
</dbReference>
<dbReference type="GO" id="GO:0016757">
    <property type="term" value="F:glycosyltransferase activity"/>
    <property type="evidence" value="ECO:0007669"/>
    <property type="project" value="InterPro"/>
</dbReference>
<evidence type="ECO:0000313" key="2">
    <source>
        <dbReference type="EMBL" id="GAF04922.1"/>
    </source>
</evidence>
<proteinExistence type="predicted"/>
<organism evidence="2 3">
    <name type="scientific">Saccharicrinis fermentans DSM 9555 = JCM 21142</name>
    <dbReference type="NCBI Taxonomy" id="869213"/>
    <lineage>
        <taxon>Bacteria</taxon>
        <taxon>Pseudomonadati</taxon>
        <taxon>Bacteroidota</taxon>
        <taxon>Bacteroidia</taxon>
        <taxon>Marinilabiliales</taxon>
        <taxon>Marinilabiliaceae</taxon>
        <taxon>Saccharicrinis</taxon>
    </lineage>
</organism>
<dbReference type="Pfam" id="PF00534">
    <property type="entry name" value="Glycos_transf_1"/>
    <property type="match status" value="1"/>
</dbReference>
<dbReference type="Gene3D" id="3.40.50.2000">
    <property type="entry name" value="Glycogen Phosphorylase B"/>
    <property type="match status" value="2"/>
</dbReference>
<sequence>MQHKKKILIFIDWFLPGYKAGGPVRSMANMVEYLKDTYQFFIVTRNTDYTETTPYTGIKPNVWTDFSENVKVFYTTPEYQNLASFKRISKAEVFDVIYINGIYSWKFSILPLMALRNYKGRKVVASRGMLAQSAIDVKGGKKKIFLKLAKFLNMYKDVVFHVTNDKEKEDVNEALGLGLSIRVADNLPKKELPLEKSIHKVGGKLRLVSLARISPEKNTLFAIEQLAKLEHVKGEIVFDLYGQVYDADYWEACQKVMDRLPENIRVSYKGLVDADLVGEKIQHYHVLFLPSRGENFGHVILESLMSGRPVLISDQTPWRDLAKEQCDGTWHWTVVTRQGYKVGKRYWNY</sequence>